<dbReference type="EMBL" id="UYWX01001113">
    <property type="protein sequence ID" value="VDM20127.1"/>
    <property type="molecule type" value="Genomic_DNA"/>
</dbReference>
<keyword evidence="3" id="KW-1185">Reference proteome</keyword>
<reference evidence="4" key="1">
    <citation type="submission" date="2017-02" db="UniProtKB">
        <authorList>
            <consortium name="WormBaseParasite"/>
        </authorList>
    </citation>
    <scope>IDENTIFICATION</scope>
</reference>
<gene>
    <name evidence="2" type="ORF">TTAC_LOCUS2467</name>
</gene>
<evidence type="ECO:0000313" key="3">
    <source>
        <dbReference type="Proteomes" id="UP000274429"/>
    </source>
</evidence>
<proteinExistence type="predicted"/>
<dbReference type="WBParaSite" id="TTAC_0000248001-mRNA-1">
    <property type="protein sequence ID" value="TTAC_0000248001-mRNA-1"/>
    <property type="gene ID" value="TTAC_0000248001"/>
</dbReference>
<dbReference type="Proteomes" id="UP000274429">
    <property type="component" value="Unassembled WGS sequence"/>
</dbReference>
<dbReference type="STRING" id="6205.A0A0R3WNZ2"/>
<sequence length="283" mass="31473">MKTLTFSLLRIRRGDKKDAYCFSSSRKGSSRSCDEEEESAKFSITSLPQSATKPIVLTDVRPLASELRKTPSPVDFNAYAVEQKEIPYSSQPPRTKSFPNFLEEVETCLPKRRISRVNEPLQVEEASRSASDTATAFAQSNIREPTNSVFLQDVCATVPHVVMRKNDALNQTLTRHGFPMPQYGLRSTDSSAWLPIPRSTVQTNMAAAKSDSPHAIVRSRSPSSVHVNEARSSYGRPSASAPSDRHRRLSHPSIRPVKNSTNSRHQPDLKNPITFSEVGSCLF</sequence>
<evidence type="ECO:0000313" key="4">
    <source>
        <dbReference type="WBParaSite" id="TTAC_0000248001-mRNA-1"/>
    </source>
</evidence>
<evidence type="ECO:0000313" key="2">
    <source>
        <dbReference type="EMBL" id="VDM20127.1"/>
    </source>
</evidence>
<dbReference type="OrthoDB" id="10602655at2759"/>
<accession>A0A0R3WNZ2</accession>
<dbReference type="AlphaFoldDB" id="A0A0R3WNZ2"/>
<reference evidence="2 3" key="2">
    <citation type="submission" date="2018-11" db="EMBL/GenBank/DDBJ databases">
        <authorList>
            <consortium name="Pathogen Informatics"/>
        </authorList>
    </citation>
    <scope>NUCLEOTIDE SEQUENCE [LARGE SCALE GENOMIC DNA]</scope>
</reference>
<evidence type="ECO:0000256" key="1">
    <source>
        <dbReference type="SAM" id="MobiDB-lite"/>
    </source>
</evidence>
<organism evidence="4">
    <name type="scientific">Hydatigena taeniaeformis</name>
    <name type="common">Feline tapeworm</name>
    <name type="synonym">Taenia taeniaeformis</name>
    <dbReference type="NCBI Taxonomy" id="6205"/>
    <lineage>
        <taxon>Eukaryota</taxon>
        <taxon>Metazoa</taxon>
        <taxon>Spiralia</taxon>
        <taxon>Lophotrochozoa</taxon>
        <taxon>Platyhelminthes</taxon>
        <taxon>Cestoda</taxon>
        <taxon>Eucestoda</taxon>
        <taxon>Cyclophyllidea</taxon>
        <taxon>Taeniidae</taxon>
        <taxon>Hydatigera</taxon>
    </lineage>
</organism>
<protein>
    <submittedName>
        <fullName evidence="2 4">Uncharacterized protein</fullName>
    </submittedName>
</protein>
<name>A0A0R3WNZ2_HYDTA</name>
<feature type="region of interest" description="Disordered" evidence="1">
    <location>
        <begin position="207"/>
        <end position="272"/>
    </location>
</feature>